<evidence type="ECO:0000313" key="2">
    <source>
        <dbReference type="EMBL" id="CAD8133769.1"/>
    </source>
</evidence>
<dbReference type="PANTHER" id="PTHR33706">
    <property type="entry name" value="MORN VARIANT REPEAT PROTEIN"/>
    <property type="match status" value="1"/>
</dbReference>
<sequence length="423" mass="50977">MEVAKLRLLTELIHITDFRITEKWLIMVNIQWQKVGRWDIKYRYSNNNPFSKMQKYQLIGNSVRGLYDDGLKNGKWTDLDEEFNKEKQVTYNCVYKNEIKIGRWDIELRLYSSDPISKINSGGGQYDDGNKMCNWIDLDEQFNQIGTKNQILNKIQFLTEKARDLHSSPKIRVTSFPHNNLYIYQKRYILKKIEFSLSYPCHTIFHRKKFWQNESLMIQIIRLLKQYLPPNLLNILAWISKCYFQMNPFYHDLNLSTFQHKECNELEIRGPSFNALKSIENNMSNFNKKAKSQQIINSWIFINLTISSSLYLTQLINKKKQFYDQQPLNHFRKRRTKNTPLKQFKIKGYIIDFITSNSKEKINQTIIISLHIQKYCLDENFQFTQINFNLKLRMKSMQVKYFLTYFQYGIGYFKLLIWIIKRY</sequence>
<feature type="transmembrane region" description="Helical" evidence="1">
    <location>
        <begin position="401"/>
        <end position="420"/>
    </location>
</feature>
<dbReference type="EMBL" id="CAJJDO010000002">
    <property type="protein sequence ID" value="CAD8133769.1"/>
    <property type="molecule type" value="Genomic_DNA"/>
</dbReference>
<accession>A0A8S1S498</accession>
<organism evidence="2 3">
    <name type="scientific">Paramecium pentaurelia</name>
    <dbReference type="NCBI Taxonomy" id="43138"/>
    <lineage>
        <taxon>Eukaryota</taxon>
        <taxon>Sar</taxon>
        <taxon>Alveolata</taxon>
        <taxon>Ciliophora</taxon>
        <taxon>Intramacronucleata</taxon>
        <taxon>Oligohymenophorea</taxon>
        <taxon>Peniculida</taxon>
        <taxon>Parameciidae</taxon>
        <taxon>Paramecium</taxon>
    </lineage>
</organism>
<keyword evidence="3" id="KW-1185">Reference proteome</keyword>
<comment type="caution">
    <text evidence="2">The sequence shown here is derived from an EMBL/GenBank/DDBJ whole genome shotgun (WGS) entry which is preliminary data.</text>
</comment>
<dbReference type="PANTHER" id="PTHR33706:SF1">
    <property type="entry name" value="TPR REPEAT PROTEIN"/>
    <property type="match status" value="1"/>
</dbReference>
<dbReference type="AlphaFoldDB" id="A0A8S1S498"/>
<reference evidence="2" key="1">
    <citation type="submission" date="2021-01" db="EMBL/GenBank/DDBJ databases">
        <authorList>
            <consortium name="Genoscope - CEA"/>
            <person name="William W."/>
        </authorList>
    </citation>
    <scope>NUCLEOTIDE SEQUENCE</scope>
</reference>
<keyword evidence="1" id="KW-0812">Transmembrane</keyword>
<keyword evidence="1" id="KW-0472">Membrane</keyword>
<gene>
    <name evidence="2" type="ORF">PPENT_87.1.T0020603</name>
</gene>
<evidence type="ECO:0000256" key="1">
    <source>
        <dbReference type="SAM" id="Phobius"/>
    </source>
</evidence>
<keyword evidence="1" id="KW-1133">Transmembrane helix</keyword>
<proteinExistence type="predicted"/>
<protein>
    <submittedName>
        <fullName evidence="2">Uncharacterized protein</fullName>
    </submittedName>
</protein>
<evidence type="ECO:0000313" key="3">
    <source>
        <dbReference type="Proteomes" id="UP000689195"/>
    </source>
</evidence>
<name>A0A8S1S498_9CILI</name>
<dbReference type="Proteomes" id="UP000689195">
    <property type="component" value="Unassembled WGS sequence"/>
</dbReference>